<feature type="domain" description="Putative restriction endonuclease" evidence="1">
    <location>
        <begin position="12"/>
        <end position="177"/>
    </location>
</feature>
<dbReference type="Proteomes" id="UP000249299">
    <property type="component" value="Unassembled WGS sequence"/>
</dbReference>
<gene>
    <name evidence="2" type="ORF">CH339_11190</name>
</gene>
<dbReference type="Gene3D" id="3.90.1570.10">
    <property type="entry name" value="tt1808, chain A"/>
    <property type="match status" value="1"/>
</dbReference>
<dbReference type="CDD" id="cd06260">
    <property type="entry name" value="DUF820-like"/>
    <property type="match status" value="1"/>
</dbReference>
<reference evidence="2 3" key="1">
    <citation type="submission" date="2017-07" db="EMBL/GenBank/DDBJ databases">
        <title>Draft Genome Sequences of Select Purple Nonsulfur Bacteria.</title>
        <authorList>
            <person name="Lasarre B."/>
            <person name="Mckinlay J.B."/>
        </authorList>
    </citation>
    <scope>NUCLEOTIDE SEQUENCE [LARGE SCALE GENOMIC DNA]</scope>
    <source>
        <strain evidence="2 3">DSM 11290</strain>
    </source>
</reference>
<protein>
    <recommendedName>
        <fullName evidence="1">Putative restriction endonuclease domain-containing protein</fullName>
    </recommendedName>
</protein>
<dbReference type="PANTHER" id="PTHR36558:SF1">
    <property type="entry name" value="RESTRICTION ENDONUCLEASE DOMAIN-CONTAINING PROTEIN-RELATED"/>
    <property type="match status" value="1"/>
</dbReference>
<dbReference type="PANTHER" id="PTHR36558">
    <property type="entry name" value="GLR1098 PROTEIN"/>
    <property type="match status" value="1"/>
</dbReference>
<dbReference type="Pfam" id="PF05685">
    <property type="entry name" value="Uma2"/>
    <property type="match status" value="1"/>
</dbReference>
<dbReference type="InterPro" id="IPR008538">
    <property type="entry name" value="Uma2"/>
</dbReference>
<dbReference type="AlphaFoldDB" id="A0A327JLE2"/>
<evidence type="ECO:0000313" key="2">
    <source>
        <dbReference type="EMBL" id="RAI27159.1"/>
    </source>
</evidence>
<evidence type="ECO:0000259" key="1">
    <source>
        <dbReference type="Pfam" id="PF05685"/>
    </source>
</evidence>
<dbReference type="InterPro" id="IPR012296">
    <property type="entry name" value="Nuclease_put_TT1808"/>
</dbReference>
<organism evidence="2 3">
    <name type="scientific">Rhodobium orientis</name>
    <dbReference type="NCBI Taxonomy" id="34017"/>
    <lineage>
        <taxon>Bacteria</taxon>
        <taxon>Pseudomonadati</taxon>
        <taxon>Pseudomonadota</taxon>
        <taxon>Alphaproteobacteria</taxon>
        <taxon>Hyphomicrobiales</taxon>
        <taxon>Rhodobiaceae</taxon>
        <taxon>Rhodobium</taxon>
    </lineage>
</organism>
<evidence type="ECO:0000313" key="3">
    <source>
        <dbReference type="Proteomes" id="UP000249299"/>
    </source>
</evidence>
<dbReference type="EMBL" id="NPEV01000021">
    <property type="protein sequence ID" value="RAI27159.1"/>
    <property type="molecule type" value="Genomic_DNA"/>
</dbReference>
<proteinExistence type="predicted"/>
<dbReference type="InterPro" id="IPR011335">
    <property type="entry name" value="Restrct_endonuc-II-like"/>
</dbReference>
<name>A0A327JLE2_9HYPH</name>
<comment type="caution">
    <text evidence="2">The sequence shown here is derived from an EMBL/GenBank/DDBJ whole genome shotgun (WGS) entry which is preliminary data.</text>
</comment>
<sequence>MGEMAHVQMTAAEFLAWHEGRDDKWELVGGFPVQMMTGATRRHDQVVVNTLVELRNALRGSPCWPTTDNITVFTGHGANVRRPNVTVDCGAFVGTDLQANDPRMVVEVLSKSTRAFDQVQKLEEYKALDTLAYVLFLDTDAPRAKLYFRDASRLWDSRDFIGLDSVVELPELGAGLALVDLYDGLAFEADQPA</sequence>
<dbReference type="SUPFAM" id="SSF52980">
    <property type="entry name" value="Restriction endonuclease-like"/>
    <property type="match status" value="1"/>
</dbReference>
<dbReference type="OrthoDB" id="155284at2"/>
<accession>A0A327JLE2</accession>
<keyword evidence="3" id="KW-1185">Reference proteome</keyword>
<dbReference type="RefSeq" id="WP_111434449.1">
    <property type="nucleotide sequence ID" value="NZ_NHSL01000036.1"/>
</dbReference>